<sequence>MKIKNTPQDRFSHFDKHVDRTPNLSSRNQRPGWTRSRCKSPFSAEGDAKQHPAYYNKKRRRTPPSLNKDDLTYHPQHTSALSDEYLLELRRKAFTELHVQTQAYNDSFVARMQYMESLPQEEQRHLWGMLTDPNESPNDKDTQAVLEIIDMLERNSVNDYGAYLERLQTLDDSPSSPEHDVGDFW</sequence>
<evidence type="ECO:0000313" key="2">
    <source>
        <dbReference type="EMBL" id="KAI8578905.1"/>
    </source>
</evidence>
<name>A0AAD5EAZ3_UMBRA</name>
<evidence type="ECO:0000256" key="1">
    <source>
        <dbReference type="SAM" id="MobiDB-lite"/>
    </source>
</evidence>
<organism evidence="2 3">
    <name type="scientific">Umbelopsis ramanniana AG</name>
    <dbReference type="NCBI Taxonomy" id="1314678"/>
    <lineage>
        <taxon>Eukaryota</taxon>
        <taxon>Fungi</taxon>
        <taxon>Fungi incertae sedis</taxon>
        <taxon>Mucoromycota</taxon>
        <taxon>Mucoromycotina</taxon>
        <taxon>Umbelopsidomycetes</taxon>
        <taxon>Umbelopsidales</taxon>
        <taxon>Umbelopsidaceae</taxon>
        <taxon>Umbelopsis</taxon>
    </lineage>
</organism>
<feature type="compositionally biased region" description="Polar residues" evidence="1">
    <location>
        <begin position="22"/>
        <end position="31"/>
    </location>
</feature>
<protein>
    <submittedName>
        <fullName evidence="2">Uncharacterized protein</fullName>
    </submittedName>
</protein>
<dbReference type="AlphaFoldDB" id="A0AAD5EAZ3"/>
<accession>A0AAD5EAZ3</accession>
<dbReference type="Proteomes" id="UP001206595">
    <property type="component" value="Unassembled WGS sequence"/>
</dbReference>
<evidence type="ECO:0000313" key="3">
    <source>
        <dbReference type="Proteomes" id="UP001206595"/>
    </source>
</evidence>
<keyword evidence="3" id="KW-1185">Reference proteome</keyword>
<dbReference type="RefSeq" id="XP_051443909.1">
    <property type="nucleotide sequence ID" value="XM_051593395.1"/>
</dbReference>
<dbReference type="EMBL" id="MU620925">
    <property type="protein sequence ID" value="KAI8578905.1"/>
    <property type="molecule type" value="Genomic_DNA"/>
</dbReference>
<reference evidence="2" key="2">
    <citation type="journal article" date="2022" name="Proc. Natl. Acad. Sci. U.S.A.">
        <title>Diploid-dominant life cycles characterize the early evolution of Fungi.</title>
        <authorList>
            <person name="Amses K.R."/>
            <person name="Simmons D.R."/>
            <person name="Longcore J.E."/>
            <person name="Mondo S.J."/>
            <person name="Seto K."/>
            <person name="Jeronimo G.H."/>
            <person name="Bonds A.E."/>
            <person name="Quandt C.A."/>
            <person name="Davis W.J."/>
            <person name="Chang Y."/>
            <person name="Federici B.A."/>
            <person name="Kuo A."/>
            <person name="LaButti K."/>
            <person name="Pangilinan J."/>
            <person name="Andreopoulos W."/>
            <person name="Tritt A."/>
            <person name="Riley R."/>
            <person name="Hundley H."/>
            <person name="Johnson J."/>
            <person name="Lipzen A."/>
            <person name="Barry K."/>
            <person name="Lang B.F."/>
            <person name="Cuomo C.A."/>
            <person name="Buchler N.E."/>
            <person name="Grigoriev I.V."/>
            <person name="Spatafora J.W."/>
            <person name="Stajich J.E."/>
            <person name="James T.Y."/>
        </authorList>
    </citation>
    <scope>NUCLEOTIDE SEQUENCE</scope>
    <source>
        <strain evidence="2">AG</strain>
    </source>
</reference>
<proteinExistence type="predicted"/>
<dbReference type="GeneID" id="75918737"/>
<feature type="region of interest" description="Disordered" evidence="1">
    <location>
        <begin position="1"/>
        <end position="75"/>
    </location>
</feature>
<comment type="caution">
    <text evidence="2">The sequence shown here is derived from an EMBL/GenBank/DDBJ whole genome shotgun (WGS) entry which is preliminary data.</text>
</comment>
<reference evidence="2" key="1">
    <citation type="submission" date="2021-06" db="EMBL/GenBank/DDBJ databases">
        <authorList>
            <consortium name="DOE Joint Genome Institute"/>
            <person name="Mondo S.J."/>
            <person name="Amses K.R."/>
            <person name="Simmons D.R."/>
            <person name="Longcore J.E."/>
            <person name="Seto K."/>
            <person name="Alves G.H."/>
            <person name="Bonds A.E."/>
            <person name="Quandt C.A."/>
            <person name="Davis W.J."/>
            <person name="Chang Y."/>
            <person name="Letcher P.M."/>
            <person name="Powell M.J."/>
            <person name="Kuo A."/>
            <person name="Labutti K."/>
            <person name="Pangilinan J."/>
            <person name="Andreopoulos W."/>
            <person name="Tritt A."/>
            <person name="Riley R."/>
            <person name="Hundley H."/>
            <person name="Johnson J."/>
            <person name="Lipzen A."/>
            <person name="Barry K."/>
            <person name="Berbee M.L."/>
            <person name="Buchler N.E."/>
            <person name="Grigoriev I.V."/>
            <person name="Spatafora J.W."/>
            <person name="Stajich J.E."/>
            <person name="James T.Y."/>
        </authorList>
    </citation>
    <scope>NUCLEOTIDE SEQUENCE</scope>
    <source>
        <strain evidence="2">AG</strain>
    </source>
</reference>
<gene>
    <name evidence="2" type="ORF">K450DRAFT_281380</name>
</gene>
<feature type="compositionally biased region" description="Basic and acidic residues" evidence="1">
    <location>
        <begin position="10"/>
        <end position="20"/>
    </location>
</feature>